<dbReference type="GO" id="GO:0005975">
    <property type="term" value="P:carbohydrate metabolic process"/>
    <property type="evidence" value="ECO:0007669"/>
    <property type="project" value="InterPro"/>
</dbReference>
<evidence type="ECO:0000313" key="8">
    <source>
        <dbReference type="EMBL" id="SUZ53738.1"/>
    </source>
</evidence>
<evidence type="ECO:0000259" key="7">
    <source>
        <dbReference type="Pfam" id="PF01915"/>
    </source>
</evidence>
<evidence type="ECO:0000256" key="2">
    <source>
        <dbReference type="ARBA" id="ARBA00005336"/>
    </source>
</evidence>
<sequence>MPQRTFAYSRAVLLKISGWSAIVVLFSCGSPPQSIPAPAVPEQSPVEVPTQEVEEAQPTTELSPIDPALIAQTEDEAWVERTLSGLTLRQKVGQLIMPWVLGDFAPEGSPSHDRILEYIEDQGIGGVIMSVGSPTEVAAKLNDFQAHSNIPLIVAADLETGAGFRMRGAVQMPGTIELGGATDFPSLMAVGATADPQLAYEMGRITAREARAVGIHIPFAPVLDVNNNPDNPIINVRSFGENPEEVAGLGAAFVRGVQENGAIATGKHFPGHGDTETDSHLGLPAIPHSRARMDSVELFPFRHAIEAGMGAVMTAHISVPSLDGGVGDPSTLSSAVLTDLLRGEMEFDGLLFTDAMDMSAISRGYGAEEASVRAIEAGADVILMPPSVERAVEGIAAAVESGRIDASRIDASVRRILETKKQMGLDRDRAVQIDQIGQVVGIPAHTQVAAEIAERSITLLHNGGNLLPLLGTRSARVMSVSFRRTSDVLAGRYFNARLRQTYPRLTTAGLDVDSGPALYESLLRQARQQALVILSTYVTAFSQSGSLALPEEVVDFAGQLTEIGVPHIVVSFGNPYLITELPDVRAYMLAWSGSEVSQTAAAQALFGEIEISGRVPTRIPPLYEMGDGIMIPKKLTGNDRD</sequence>
<protein>
    <recommendedName>
        <fullName evidence="3">beta-N-acetylhexosaminidase</fullName>
        <ecNumber evidence="3">3.2.1.52</ecNumber>
    </recommendedName>
</protein>
<reference evidence="8" key="1">
    <citation type="submission" date="2018-05" db="EMBL/GenBank/DDBJ databases">
        <authorList>
            <person name="Lanie J.A."/>
            <person name="Ng W.-L."/>
            <person name="Kazmierczak K.M."/>
            <person name="Andrzejewski T.M."/>
            <person name="Davidsen T.M."/>
            <person name="Wayne K.J."/>
            <person name="Tettelin H."/>
            <person name="Glass J.I."/>
            <person name="Rusch D."/>
            <person name="Podicherti R."/>
            <person name="Tsui H.-C.T."/>
            <person name="Winkler M.E."/>
        </authorList>
    </citation>
    <scope>NUCLEOTIDE SEQUENCE</scope>
</reference>
<comment type="catalytic activity">
    <reaction evidence="1">
        <text>Hydrolysis of terminal non-reducing N-acetyl-D-hexosamine residues in N-acetyl-beta-D-hexosaminides.</text>
        <dbReference type="EC" id="3.2.1.52"/>
    </reaction>
</comment>
<keyword evidence="5" id="KW-0326">Glycosidase</keyword>
<dbReference type="PROSITE" id="PS51257">
    <property type="entry name" value="PROKAR_LIPOPROTEIN"/>
    <property type="match status" value="1"/>
</dbReference>
<dbReference type="InterPro" id="IPR001764">
    <property type="entry name" value="Glyco_hydro_3_N"/>
</dbReference>
<proteinExistence type="inferred from homology"/>
<dbReference type="AlphaFoldDB" id="A0A381NIP1"/>
<dbReference type="Pfam" id="PF01915">
    <property type="entry name" value="Glyco_hydro_3_C"/>
    <property type="match status" value="1"/>
</dbReference>
<dbReference type="InterPro" id="IPR019800">
    <property type="entry name" value="Glyco_hydro_3_AS"/>
</dbReference>
<evidence type="ECO:0000259" key="6">
    <source>
        <dbReference type="Pfam" id="PF00933"/>
    </source>
</evidence>
<dbReference type="Gene3D" id="3.40.50.1700">
    <property type="entry name" value="Glycoside hydrolase family 3 C-terminal domain"/>
    <property type="match status" value="1"/>
</dbReference>
<dbReference type="InterPro" id="IPR050226">
    <property type="entry name" value="NagZ_Beta-hexosaminidase"/>
</dbReference>
<dbReference type="SUPFAM" id="SSF51445">
    <property type="entry name" value="(Trans)glycosidases"/>
    <property type="match status" value="1"/>
</dbReference>
<evidence type="ECO:0000256" key="4">
    <source>
        <dbReference type="ARBA" id="ARBA00022801"/>
    </source>
</evidence>
<organism evidence="8">
    <name type="scientific">marine metagenome</name>
    <dbReference type="NCBI Taxonomy" id="408172"/>
    <lineage>
        <taxon>unclassified sequences</taxon>
        <taxon>metagenomes</taxon>
        <taxon>ecological metagenomes</taxon>
    </lineage>
</organism>
<gene>
    <name evidence="8" type="ORF">METZ01_LOCUS6592</name>
</gene>
<comment type="similarity">
    <text evidence="2">Belongs to the glycosyl hydrolase 3 family.</text>
</comment>
<dbReference type="InterPro" id="IPR036881">
    <property type="entry name" value="Glyco_hydro_3_C_sf"/>
</dbReference>
<accession>A0A381NIP1</accession>
<dbReference type="PANTHER" id="PTHR30480:SF13">
    <property type="entry name" value="BETA-HEXOSAMINIDASE"/>
    <property type="match status" value="1"/>
</dbReference>
<name>A0A381NIP1_9ZZZZ</name>
<dbReference type="PANTHER" id="PTHR30480">
    <property type="entry name" value="BETA-HEXOSAMINIDASE-RELATED"/>
    <property type="match status" value="1"/>
</dbReference>
<evidence type="ECO:0000256" key="3">
    <source>
        <dbReference type="ARBA" id="ARBA00012663"/>
    </source>
</evidence>
<evidence type="ECO:0000256" key="5">
    <source>
        <dbReference type="ARBA" id="ARBA00023295"/>
    </source>
</evidence>
<dbReference type="EC" id="3.2.1.52" evidence="3"/>
<dbReference type="GO" id="GO:0009254">
    <property type="term" value="P:peptidoglycan turnover"/>
    <property type="evidence" value="ECO:0007669"/>
    <property type="project" value="TreeGrafter"/>
</dbReference>
<dbReference type="PROSITE" id="PS00775">
    <property type="entry name" value="GLYCOSYL_HYDROL_F3"/>
    <property type="match status" value="1"/>
</dbReference>
<dbReference type="GO" id="GO:0004563">
    <property type="term" value="F:beta-N-acetylhexosaminidase activity"/>
    <property type="evidence" value="ECO:0007669"/>
    <property type="project" value="UniProtKB-EC"/>
</dbReference>
<dbReference type="Gene3D" id="3.20.20.300">
    <property type="entry name" value="Glycoside hydrolase, family 3, N-terminal domain"/>
    <property type="match status" value="1"/>
</dbReference>
<dbReference type="PRINTS" id="PR00133">
    <property type="entry name" value="GLHYDRLASE3"/>
</dbReference>
<dbReference type="InterPro" id="IPR036962">
    <property type="entry name" value="Glyco_hydro_3_N_sf"/>
</dbReference>
<dbReference type="InterPro" id="IPR002772">
    <property type="entry name" value="Glyco_hydro_3_C"/>
</dbReference>
<evidence type="ECO:0000256" key="1">
    <source>
        <dbReference type="ARBA" id="ARBA00001231"/>
    </source>
</evidence>
<dbReference type="Pfam" id="PF00933">
    <property type="entry name" value="Glyco_hydro_3"/>
    <property type="match status" value="1"/>
</dbReference>
<feature type="domain" description="Glycoside hydrolase family 3 C-terminal" evidence="7">
    <location>
        <begin position="457"/>
        <end position="621"/>
    </location>
</feature>
<dbReference type="SUPFAM" id="SSF52279">
    <property type="entry name" value="Beta-D-glucan exohydrolase, C-terminal domain"/>
    <property type="match status" value="1"/>
</dbReference>
<dbReference type="InterPro" id="IPR017853">
    <property type="entry name" value="GH"/>
</dbReference>
<dbReference type="EMBL" id="UINC01000345">
    <property type="protein sequence ID" value="SUZ53738.1"/>
    <property type="molecule type" value="Genomic_DNA"/>
</dbReference>
<feature type="domain" description="Glycoside hydrolase family 3 N-terminal" evidence="6">
    <location>
        <begin position="87"/>
        <end position="418"/>
    </location>
</feature>
<keyword evidence="4" id="KW-0378">Hydrolase</keyword>